<keyword evidence="1" id="KW-0812">Transmembrane</keyword>
<name>A0A2W0HBG2_9BACI</name>
<evidence type="ECO:0000313" key="2">
    <source>
        <dbReference type="EMBL" id="PYZ99214.1"/>
    </source>
</evidence>
<gene>
    <name evidence="2" type="ORF">CR205_09255</name>
</gene>
<sequence>MYETPEIQVNQYDLVEDFAWFLVFIAVLLALGATVVLGAAVWCLANGNGSFTGGTQWDSGLRIWIECR</sequence>
<dbReference type="EMBL" id="PDOF01000001">
    <property type="protein sequence ID" value="PYZ99214.1"/>
    <property type="molecule type" value="Genomic_DNA"/>
</dbReference>
<dbReference type="Proteomes" id="UP000248066">
    <property type="component" value="Unassembled WGS sequence"/>
</dbReference>
<comment type="caution">
    <text evidence="2">The sequence shown here is derived from an EMBL/GenBank/DDBJ whole genome shotgun (WGS) entry which is preliminary data.</text>
</comment>
<keyword evidence="3" id="KW-1185">Reference proteome</keyword>
<proteinExistence type="predicted"/>
<evidence type="ECO:0000313" key="3">
    <source>
        <dbReference type="Proteomes" id="UP000248066"/>
    </source>
</evidence>
<feature type="transmembrane region" description="Helical" evidence="1">
    <location>
        <begin position="20"/>
        <end position="45"/>
    </location>
</feature>
<accession>A0A2W0HBG2</accession>
<reference evidence="2 3" key="1">
    <citation type="submission" date="2017-10" db="EMBL/GenBank/DDBJ databases">
        <title>Bacillus sp. nov., a halophilic bacterium isolated from a Yangshapao Lake.</title>
        <authorList>
            <person name="Wang H."/>
        </authorList>
    </citation>
    <scope>NUCLEOTIDE SEQUENCE [LARGE SCALE GENOMIC DNA]</scope>
    <source>
        <strain evidence="2 3">YSP-3</strain>
    </source>
</reference>
<evidence type="ECO:0000256" key="1">
    <source>
        <dbReference type="SAM" id="Phobius"/>
    </source>
</evidence>
<keyword evidence="1" id="KW-1133">Transmembrane helix</keyword>
<dbReference type="AlphaFoldDB" id="A0A2W0HBG2"/>
<keyword evidence="1" id="KW-0472">Membrane</keyword>
<protein>
    <submittedName>
        <fullName evidence="2">Uncharacterized protein</fullName>
    </submittedName>
</protein>
<organism evidence="2 3">
    <name type="scientific">Alteribacter lacisalsi</name>
    <dbReference type="NCBI Taxonomy" id="2045244"/>
    <lineage>
        <taxon>Bacteria</taxon>
        <taxon>Bacillati</taxon>
        <taxon>Bacillota</taxon>
        <taxon>Bacilli</taxon>
        <taxon>Bacillales</taxon>
        <taxon>Bacillaceae</taxon>
        <taxon>Alteribacter</taxon>
    </lineage>
</organism>